<gene>
    <name evidence="2" type="ORF">P7K49_030873</name>
</gene>
<proteinExistence type="predicted"/>
<accession>A0ABQ9U3F6</accession>
<evidence type="ECO:0000256" key="1">
    <source>
        <dbReference type="SAM" id="MobiDB-lite"/>
    </source>
</evidence>
<dbReference type="Proteomes" id="UP001266305">
    <property type="component" value="Unassembled WGS sequence"/>
</dbReference>
<feature type="non-terminal residue" evidence="2">
    <location>
        <position position="72"/>
    </location>
</feature>
<feature type="region of interest" description="Disordered" evidence="1">
    <location>
        <begin position="1"/>
        <end position="21"/>
    </location>
</feature>
<protein>
    <submittedName>
        <fullName evidence="2">Uncharacterized protein</fullName>
    </submittedName>
</protein>
<dbReference type="EMBL" id="JASSZA010000016">
    <property type="protein sequence ID" value="KAK2091589.1"/>
    <property type="molecule type" value="Genomic_DNA"/>
</dbReference>
<evidence type="ECO:0000313" key="3">
    <source>
        <dbReference type="Proteomes" id="UP001266305"/>
    </source>
</evidence>
<comment type="caution">
    <text evidence="2">The sequence shown here is derived from an EMBL/GenBank/DDBJ whole genome shotgun (WGS) entry which is preliminary data.</text>
</comment>
<sequence length="72" mass="7814">MSNEAPSTSSAMGKPGLWRPSVSHSKIADSMAHATQLCQLHPVLHSCIAESGKTALFIPLSQIELAHYREEK</sequence>
<feature type="compositionally biased region" description="Polar residues" evidence="1">
    <location>
        <begin position="1"/>
        <end position="11"/>
    </location>
</feature>
<reference evidence="2 3" key="1">
    <citation type="submission" date="2023-05" db="EMBL/GenBank/DDBJ databases">
        <title>B98-5 Cell Line De Novo Hybrid Assembly: An Optical Mapping Approach.</title>
        <authorList>
            <person name="Kananen K."/>
            <person name="Auerbach J.A."/>
            <person name="Kautto E."/>
            <person name="Blachly J.S."/>
        </authorList>
    </citation>
    <scope>NUCLEOTIDE SEQUENCE [LARGE SCALE GENOMIC DNA]</scope>
    <source>
        <strain evidence="2">B95-8</strain>
        <tissue evidence="2">Cell line</tissue>
    </source>
</reference>
<keyword evidence="3" id="KW-1185">Reference proteome</keyword>
<organism evidence="2 3">
    <name type="scientific">Saguinus oedipus</name>
    <name type="common">Cotton-top tamarin</name>
    <name type="synonym">Oedipomidas oedipus</name>
    <dbReference type="NCBI Taxonomy" id="9490"/>
    <lineage>
        <taxon>Eukaryota</taxon>
        <taxon>Metazoa</taxon>
        <taxon>Chordata</taxon>
        <taxon>Craniata</taxon>
        <taxon>Vertebrata</taxon>
        <taxon>Euteleostomi</taxon>
        <taxon>Mammalia</taxon>
        <taxon>Eutheria</taxon>
        <taxon>Euarchontoglires</taxon>
        <taxon>Primates</taxon>
        <taxon>Haplorrhini</taxon>
        <taxon>Platyrrhini</taxon>
        <taxon>Cebidae</taxon>
        <taxon>Callitrichinae</taxon>
        <taxon>Saguinus</taxon>
    </lineage>
</organism>
<evidence type="ECO:0000313" key="2">
    <source>
        <dbReference type="EMBL" id="KAK2091589.1"/>
    </source>
</evidence>
<name>A0ABQ9U3F6_SAGOE</name>